<dbReference type="InterPro" id="IPR000811">
    <property type="entry name" value="Glyco_trans_35"/>
</dbReference>
<comment type="caution">
    <text evidence="10">The sequence shown here is derived from an EMBL/GenBank/DDBJ whole genome shotgun (WGS) entry which is preliminary data.</text>
</comment>
<dbReference type="PANTHER" id="PTHR42655:SF1">
    <property type="entry name" value="GLYCOGEN PHOSPHORYLASE"/>
    <property type="match status" value="1"/>
</dbReference>
<dbReference type="Pfam" id="PF00343">
    <property type="entry name" value="Phosphorylase"/>
    <property type="match status" value="2"/>
</dbReference>
<evidence type="ECO:0000256" key="3">
    <source>
        <dbReference type="ARBA" id="ARBA00006047"/>
    </source>
</evidence>
<sequence length="562" mass="61608">MNDAADRLPRVAYFSMEIALDPAVPTYSGGLGVLAGDMLQSAADLAVALIGVTLVSRQGYFRQEIAGGMQVERPEPWEPARFAEPVAAKVPLDMGGRRVWVGAWRYLVTSRSDGAPPVPVLLLDTDLPENAPEDRRLTDFLYGGDERYRLRQEMVLGIAGVRMLAALGVQVTRYHLNEGHAALLALELLRMRCAAAQSPAAPEALAAVRRQCVFTTHTPVPAGHDQFAYPLALAELGSMVQEPLLRTLAGDERLNMTRLALSLSGWVNGVAQRHAETASGMFPGYTVHAIGNGVHPWTWASDAHRLLYARHVPHWCHEPERLMMANRIALPEIAAAHAAAKRLLLERAAEFPGGAALRPERCTLGFARRMTAYKRPELLFADLERLRRIAGRYPLQVLLAGKAHPHDLEGKREIERLLGFAQQLGAELPVVFLPGYGLELARLMVAGVDVWLNTPQRPLEASGTSGMKAALNGVPSLSVLDGWWIEGCAEGVTGWAVGGQGPEDSGADALSLYSKLEEQVLPLFYQRPAQWTELTRSTIAHNGSFFNSHRMVRRYVLEAYAR</sequence>
<keyword evidence="7" id="KW-0663">Pyridoxal phosphate</keyword>
<organism evidence="10 11">
    <name type="scientific">Caenimonas terrae</name>
    <dbReference type="NCBI Taxonomy" id="696074"/>
    <lineage>
        <taxon>Bacteria</taxon>
        <taxon>Pseudomonadati</taxon>
        <taxon>Pseudomonadota</taxon>
        <taxon>Betaproteobacteria</taxon>
        <taxon>Burkholderiales</taxon>
        <taxon>Comamonadaceae</taxon>
        <taxon>Caenimonas</taxon>
    </lineage>
</organism>
<name>A0ABW0NG39_9BURK</name>
<dbReference type="InterPro" id="IPR011834">
    <property type="entry name" value="Agluc_phsphrylas"/>
</dbReference>
<evidence type="ECO:0000313" key="11">
    <source>
        <dbReference type="Proteomes" id="UP001596037"/>
    </source>
</evidence>
<dbReference type="SUPFAM" id="SSF53756">
    <property type="entry name" value="UDP-Glycosyltransferase/glycogen phosphorylase"/>
    <property type="match status" value="1"/>
</dbReference>
<gene>
    <name evidence="10" type="primary">glgP</name>
    <name evidence="10" type="ORF">ACFPOE_17560</name>
</gene>
<comment type="similarity">
    <text evidence="3">Belongs to the glycogen phosphorylase family.</text>
</comment>
<dbReference type="Proteomes" id="UP001596037">
    <property type="component" value="Unassembled WGS sequence"/>
</dbReference>
<keyword evidence="5" id="KW-0328">Glycosyltransferase</keyword>
<evidence type="ECO:0000256" key="9">
    <source>
        <dbReference type="ARBA" id="ARBA00025174"/>
    </source>
</evidence>
<proteinExistence type="inferred from homology"/>
<evidence type="ECO:0000256" key="2">
    <source>
        <dbReference type="ARBA" id="ARBA00001933"/>
    </source>
</evidence>
<dbReference type="Gene3D" id="3.40.50.2000">
    <property type="entry name" value="Glycogen Phosphorylase B"/>
    <property type="match status" value="3"/>
</dbReference>
<evidence type="ECO:0000256" key="8">
    <source>
        <dbReference type="ARBA" id="ARBA00023277"/>
    </source>
</evidence>
<reference evidence="11" key="1">
    <citation type="journal article" date="2019" name="Int. J. Syst. Evol. Microbiol.">
        <title>The Global Catalogue of Microorganisms (GCM) 10K type strain sequencing project: providing services to taxonomists for standard genome sequencing and annotation.</title>
        <authorList>
            <consortium name="The Broad Institute Genomics Platform"/>
            <consortium name="The Broad Institute Genome Sequencing Center for Infectious Disease"/>
            <person name="Wu L."/>
            <person name="Ma J."/>
        </authorList>
    </citation>
    <scope>NUCLEOTIDE SEQUENCE [LARGE SCALE GENOMIC DNA]</scope>
    <source>
        <strain evidence="11">CCUG 57401</strain>
    </source>
</reference>
<evidence type="ECO:0000313" key="10">
    <source>
        <dbReference type="EMBL" id="MFC5499356.1"/>
    </source>
</evidence>
<dbReference type="InterPro" id="IPR035090">
    <property type="entry name" value="Pyridoxal_P_attach_site"/>
</dbReference>
<evidence type="ECO:0000256" key="7">
    <source>
        <dbReference type="ARBA" id="ARBA00022898"/>
    </source>
</evidence>
<dbReference type="InterPro" id="IPR052182">
    <property type="entry name" value="Glycogen/Maltodextrin_Phosph"/>
</dbReference>
<comment type="cofactor">
    <cofactor evidence="2">
        <name>pyridoxal 5'-phosphate</name>
        <dbReference type="ChEBI" id="CHEBI:597326"/>
    </cofactor>
</comment>
<dbReference type="PANTHER" id="PTHR42655">
    <property type="entry name" value="GLYCOGEN PHOSPHORYLASE"/>
    <property type="match status" value="1"/>
</dbReference>
<evidence type="ECO:0000256" key="1">
    <source>
        <dbReference type="ARBA" id="ARBA00001275"/>
    </source>
</evidence>
<comment type="function">
    <text evidence="9">Phosphorylase is an important allosteric enzyme in carbohydrate metabolism. Enzymes from different sources differ in their regulatory mechanisms and in their natural substrates. However, all known phosphorylases share catalytic and structural properties.</text>
</comment>
<protein>
    <recommendedName>
        <fullName evidence="4">glycogen phosphorylase</fullName>
        <ecNumber evidence="4">2.4.1.1</ecNumber>
    </recommendedName>
</protein>
<dbReference type="EC" id="2.4.1.1" evidence="4"/>
<evidence type="ECO:0000256" key="6">
    <source>
        <dbReference type="ARBA" id="ARBA00022679"/>
    </source>
</evidence>
<dbReference type="NCBIfam" id="TIGR02094">
    <property type="entry name" value="more_P_ylases"/>
    <property type="match status" value="1"/>
</dbReference>
<dbReference type="EMBL" id="JBHSMF010000009">
    <property type="protein sequence ID" value="MFC5499356.1"/>
    <property type="molecule type" value="Genomic_DNA"/>
</dbReference>
<keyword evidence="8" id="KW-0119">Carbohydrate metabolism</keyword>
<dbReference type="RefSeq" id="WP_376851581.1">
    <property type="nucleotide sequence ID" value="NZ_JBHSMF010000009.1"/>
</dbReference>
<accession>A0ABW0NG39</accession>
<evidence type="ECO:0000256" key="4">
    <source>
        <dbReference type="ARBA" id="ARBA00012591"/>
    </source>
</evidence>
<evidence type="ECO:0000256" key="5">
    <source>
        <dbReference type="ARBA" id="ARBA00022676"/>
    </source>
</evidence>
<comment type="catalytic activity">
    <reaction evidence="1">
        <text>[(1-&gt;4)-alpha-D-glucosyl](n) + phosphate = [(1-&gt;4)-alpha-D-glucosyl](n-1) + alpha-D-glucose 1-phosphate</text>
        <dbReference type="Rhea" id="RHEA:41732"/>
        <dbReference type="Rhea" id="RHEA-COMP:9584"/>
        <dbReference type="Rhea" id="RHEA-COMP:9586"/>
        <dbReference type="ChEBI" id="CHEBI:15444"/>
        <dbReference type="ChEBI" id="CHEBI:43474"/>
        <dbReference type="ChEBI" id="CHEBI:58601"/>
        <dbReference type="EC" id="2.4.1.1"/>
    </reaction>
</comment>
<keyword evidence="11" id="KW-1185">Reference proteome</keyword>
<dbReference type="PROSITE" id="PS00102">
    <property type="entry name" value="PHOSPHORYLASE"/>
    <property type="match status" value="1"/>
</dbReference>
<keyword evidence="6" id="KW-0808">Transferase</keyword>